<dbReference type="GO" id="GO:0005737">
    <property type="term" value="C:cytoplasm"/>
    <property type="evidence" value="ECO:0007669"/>
    <property type="project" value="TreeGrafter"/>
</dbReference>
<dbReference type="EMBL" id="GEZM01080961">
    <property type="protein sequence ID" value="JAV61968.1"/>
    <property type="molecule type" value="Transcribed_RNA"/>
</dbReference>
<reference evidence="3 4" key="2">
    <citation type="journal article" date="2018" name="Elife">
        <title>Firefly genomes illuminate parallel origins of bioluminescence in beetles.</title>
        <authorList>
            <person name="Fallon T.R."/>
            <person name="Lower S.E."/>
            <person name="Chang C.H."/>
            <person name="Bessho-Uehara M."/>
            <person name="Martin G.J."/>
            <person name="Bewick A.J."/>
            <person name="Behringer M."/>
            <person name="Debat H.J."/>
            <person name="Wong I."/>
            <person name="Day J.C."/>
            <person name="Suvorov A."/>
            <person name="Silva C.J."/>
            <person name="Stanger-Hall K.F."/>
            <person name="Hall D.W."/>
            <person name="Schmitz R.J."/>
            <person name="Nelson D.R."/>
            <person name="Lewis S.M."/>
            <person name="Shigenobu S."/>
            <person name="Bybee S.M."/>
            <person name="Larracuente A.M."/>
            <person name="Oba Y."/>
            <person name="Weng J.K."/>
        </authorList>
    </citation>
    <scope>NUCLEOTIDE SEQUENCE [LARGE SCALE GENOMIC DNA]</scope>
    <source>
        <strain evidence="3">1611_PpyrPB1</strain>
        <tissue evidence="3">Whole body</tissue>
    </source>
</reference>
<dbReference type="Pfam" id="PF03133">
    <property type="entry name" value="TTL"/>
    <property type="match status" value="1"/>
</dbReference>
<evidence type="ECO:0000313" key="2">
    <source>
        <dbReference type="EMBL" id="JAV61968.1"/>
    </source>
</evidence>
<dbReference type="PANTHER" id="PTHR46088:SF1">
    <property type="entry name" value="TUBULIN--TYROSINE LIGASE-LIKE PROTEIN 12"/>
    <property type="match status" value="1"/>
</dbReference>
<dbReference type="Proteomes" id="UP000327044">
    <property type="component" value="Unassembled WGS sequence"/>
</dbReference>
<dbReference type="PROSITE" id="PS51221">
    <property type="entry name" value="TTL"/>
    <property type="match status" value="1"/>
</dbReference>
<protein>
    <recommendedName>
        <fullName evidence="1">Tubulin--tyrosine ligase-like protein 12 SET-like domain-containing protein</fullName>
    </recommendedName>
</protein>
<evidence type="ECO:0000259" key="1">
    <source>
        <dbReference type="Pfam" id="PF25556"/>
    </source>
</evidence>
<dbReference type="AlphaFoldDB" id="A0A1Y1KN27"/>
<evidence type="ECO:0000313" key="4">
    <source>
        <dbReference type="Proteomes" id="UP000327044"/>
    </source>
</evidence>
<dbReference type="Gene3D" id="3.30.470.20">
    <property type="entry name" value="ATP-grasp fold, B domain"/>
    <property type="match status" value="1"/>
</dbReference>
<name>A0A1Y1KN27_PHOPY</name>
<dbReference type="InterPro" id="IPR027749">
    <property type="entry name" value="TTLL12"/>
</dbReference>
<dbReference type="PANTHER" id="PTHR46088">
    <property type="entry name" value="TUBULIN--TYROSINE LIGASE-LIKE PROTEIN 12"/>
    <property type="match status" value="1"/>
</dbReference>
<dbReference type="FunCoup" id="A0A1Y1KN27">
    <property type="interactions" value="1715"/>
</dbReference>
<gene>
    <name evidence="3" type="ORF">PPYR_03774</name>
</gene>
<keyword evidence="4" id="KW-1185">Reference proteome</keyword>
<dbReference type="EMBL" id="VVIM01000002">
    <property type="protein sequence ID" value="KAB0801588.1"/>
    <property type="molecule type" value="Genomic_DNA"/>
</dbReference>
<organism evidence="2">
    <name type="scientific">Photinus pyralis</name>
    <name type="common">Common eastern firefly</name>
    <name type="synonym">Lampyris pyralis</name>
    <dbReference type="NCBI Taxonomy" id="7054"/>
    <lineage>
        <taxon>Eukaryota</taxon>
        <taxon>Metazoa</taxon>
        <taxon>Ecdysozoa</taxon>
        <taxon>Arthropoda</taxon>
        <taxon>Hexapoda</taxon>
        <taxon>Insecta</taxon>
        <taxon>Pterygota</taxon>
        <taxon>Neoptera</taxon>
        <taxon>Endopterygota</taxon>
        <taxon>Coleoptera</taxon>
        <taxon>Polyphaga</taxon>
        <taxon>Elateriformia</taxon>
        <taxon>Elateroidea</taxon>
        <taxon>Lampyridae</taxon>
        <taxon>Lampyrinae</taxon>
        <taxon>Photinus</taxon>
    </lineage>
</organism>
<reference evidence="3" key="3">
    <citation type="submission" date="2019-08" db="EMBL/GenBank/DDBJ databases">
        <authorList>
            <consortium name="Photinus pyralis genome working group"/>
            <person name="Fallon T.R."/>
            <person name="Sander Lower S.E."/>
            <person name="Weng J.-K."/>
        </authorList>
    </citation>
    <scope>NUCLEOTIDE SEQUENCE</scope>
    <source>
        <strain evidence="3">1611_PpyrPB1</strain>
        <tissue evidence="3">Whole body</tissue>
    </source>
</reference>
<proteinExistence type="predicted"/>
<dbReference type="Pfam" id="PF25556">
    <property type="entry name" value="SET_TTL"/>
    <property type="match status" value="1"/>
</dbReference>
<feature type="domain" description="Tubulin--tyrosine ligase-like protein 12 SET-like" evidence="1">
    <location>
        <begin position="67"/>
        <end position="219"/>
    </location>
</feature>
<sequence>MDFDTFKQLHEQQLNSSMIPKHFVKVLHEKLEKQVFDAGNAFTLLRVDDQDMRDKDFVPWVLQLHLEDGIKANDPSNIYLIDHAWTFEVKNARKQLQTLTELRRRVASITGVEETENEEEMCEQIFDEIWKYGNFYWAQTNNVEDKIPIWYLLDEVGSAVHHSGNANCRIVPFLHLHDNSMYSVMFPTRDIDCGEIITRNFMENVDKKDYDALVLPWVTKSFVDVSYEHEGPDPDYFLSGHIKESLPILSSIQTQKVKTNYKVFSEYSLLSEYLTDEHFSIVDNAEDADILWQLEHFKNFEELSLTNKFVNQFPFEYVLNNKDLLAIICAYNSVAYPRWLPITYNLKTELTPFVSYFLNREKEGLDNHWIVKPVNLARSLDTYITNNINCIVRLSQTGTKIVQKYVDRPVLFYRPDSLGKVKFDVRYVILLKGVKPLEMYVHKHFFLRFANNPFILQHFDDYETHFTVMNYTNNGQNLKHMVYNDFLREWAEQYAMWPWEEVEKTILCMLKEVFNCALKMDPPCGISESPQSRALYAADIILEWSDDKIQPKLLEVNWMPDCERACRYDPNFFNDIFKLLFCDMYNPVLFHDLKTY</sequence>
<dbReference type="InterPro" id="IPR057954">
    <property type="entry name" value="SET_TTL12"/>
</dbReference>
<accession>A0A1Y1KN27</accession>
<dbReference type="OrthoDB" id="60477at2759"/>
<evidence type="ECO:0000313" key="3">
    <source>
        <dbReference type="EMBL" id="KAB0801588.1"/>
    </source>
</evidence>
<dbReference type="InParanoid" id="A0A1Y1KN27"/>
<dbReference type="SUPFAM" id="SSF56059">
    <property type="entry name" value="Glutathione synthetase ATP-binding domain-like"/>
    <property type="match status" value="1"/>
</dbReference>
<dbReference type="InterPro" id="IPR004344">
    <property type="entry name" value="TTL/TTLL_fam"/>
</dbReference>
<reference evidence="2" key="1">
    <citation type="journal article" date="2016" name="Sci. Rep.">
        <title>Molecular characterization of firefly nuptial gifts: a multi-omics approach sheds light on postcopulatory sexual selection.</title>
        <authorList>
            <person name="Al-Wathiqui N."/>
            <person name="Fallon T.R."/>
            <person name="South A."/>
            <person name="Weng J.K."/>
            <person name="Lewis S.M."/>
        </authorList>
    </citation>
    <scope>NUCLEOTIDE SEQUENCE</scope>
</reference>